<feature type="transmembrane region" description="Helical" evidence="1">
    <location>
        <begin position="231"/>
        <end position="253"/>
    </location>
</feature>
<evidence type="ECO:0000259" key="2">
    <source>
        <dbReference type="Pfam" id="PF05707"/>
    </source>
</evidence>
<dbReference type="InterPro" id="IPR008900">
    <property type="entry name" value="Zot_N"/>
</dbReference>
<dbReference type="Proteomes" id="UP000238071">
    <property type="component" value="Unassembled WGS sequence"/>
</dbReference>
<dbReference type="Pfam" id="PF05707">
    <property type="entry name" value="Zot"/>
    <property type="match status" value="1"/>
</dbReference>
<protein>
    <submittedName>
        <fullName evidence="3">Zona occludens toxin</fullName>
    </submittedName>
</protein>
<organism evidence="3 4">
    <name type="scientific">Methylobacter tundripaludum</name>
    <dbReference type="NCBI Taxonomy" id="173365"/>
    <lineage>
        <taxon>Bacteria</taxon>
        <taxon>Pseudomonadati</taxon>
        <taxon>Pseudomonadota</taxon>
        <taxon>Gammaproteobacteria</taxon>
        <taxon>Methylococcales</taxon>
        <taxon>Methylococcaceae</taxon>
        <taxon>Methylobacter</taxon>
    </lineage>
</organism>
<keyword evidence="1" id="KW-1133">Transmembrane helix</keyword>
<evidence type="ECO:0000313" key="4">
    <source>
        <dbReference type="Proteomes" id="UP000238071"/>
    </source>
</evidence>
<feature type="domain" description="Zona occludens toxin N-terminal" evidence="2">
    <location>
        <begin position="3"/>
        <end position="208"/>
    </location>
</feature>
<dbReference type="InterPro" id="IPR027417">
    <property type="entry name" value="P-loop_NTPase"/>
</dbReference>
<keyword evidence="4" id="KW-1185">Reference proteome</keyword>
<dbReference type="RefSeq" id="WP_104423293.1">
    <property type="nucleotide sequence ID" value="NZ_PTIY01000005.1"/>
</dbReference>
<accession>A0A2S6H3A2</accession>
<proteinExistence type="predicted"/>
<dbReference type="OrthoDB" id="8479507at2"/>
<dbReference type="AlphaFoldDB" id="A0A2S6H3A2"/>
<gene>
    <name evidence="3" type="ORF">B0F88_10512</name>
</gene>
<sequence length="365" mass="40000">MPINVYTGLMRSGKSYEVVSEVIVEAIALGRRVVTNVDGISNDLVREYVSEKRKIDIDELGHVFHVVNEDVFKADFFPYFDDHRGEHTDTIVQPGDLVCIDEAWRFWGSGSKILNNHKSFFLEHGHFTHPDTGIACDLVMMIQDMGTLHRSIKAVVAFSFRTHKKVSLGMGNTYSVTMWEGSKMVKGSLIGSWVRRYDKKVFPLYSSFKGGADGKMVNVDSRQNIFNNPKLWLGIVALFVVGFFSLRTIWGFFHPTPVAVVADTKTSDAKGLNGKGSASAAVPGTTQYAAVNPAPVPAAPAFSESWRYVGQLKLPNTTYSVVMGSSGHVRFESPSVFHNSGLASVGDVDGSKVTSFSGSSVGLKK</sequence>
<keyword evidence="1" id="KW-0472">Membrane</keyword>
<keyword evidence="1" id="KW-0812">Transmembrane</keyword>
<dbReference type="Gene3D" id="3.40.50.300">
    <property type="entry name" value="P-loop containing nucleotide triphosphate hydrolases"/>
    <property type="match status" value="1"/>
</dbReference>
<comment type="caution">
    <text evidence="3">The sequence shown here is derived from an EMBL/GenBank/DDBJ whole genome shotgun (WGS) entry which is preliminary data.</text>
</comment>
<reference evidence="3 4" key="1">
    <citation type="submission" date="2018-02" db="EMBL/GenBank/DDBJ databases">
        <title>Subsurface microbial communities from deep shales in Ohio and West Virginia, USA.</title>
        <authorList>
            <person name="Wrighton K."/>
        </authorList>
    </citation>
    <scope>NUCLEOTIDE SEQUENCE [LARGE SCALE GENOMIC DNA]</scope>
    <source>
        <strain evidence="3 4">OWC-G53F</strain>
    </source>
</reference>
<evidence type="ECO:0000313" key="3">
    <source>
        <dbReference type="EMBL" id="PPK71900.1"/>
    </source>
</evidence>
<evidence type="ECO:0000256" key="1">
    <source>
        <dbReference type="SAM" id="Phobius"/>
    </source>
</evidence>
<name>A0A2S6H3A2_9GAMM</name>
<dbReference type="EMBL" id="PTIY01000005">
    <property type="protein sequence ID" value="PPK71900.1"/>
    <property type="molecule type" value="Genomic_DNA"/>
</dbReference>